<reference evidence="12" key="4">
    <citation type="submission" date="2025-08" db="UniProtKB">
        <authorList>
            <consortium name="Ensembl"/>
        </authorList>
    </citation>
    <scope>IDENTIFICATION</scope>
</reference>
<evidence type="ECO:0000256" key="6">
    <source>
        <dbReference type="ARBA" id="ARBA00023125"/>
    </source>
</evidence>
<evidence type="ECO:0000256" key="5">
    <source>
        <dbReference type="ARBA" id="ARBA00023015"/>
    </source>
</evidence>
<dbReference type="AlphaFoldDB" id="A0A4W3JYY5"/>
<dbReference type="GO" id="GO:0005634">
    <property type="term" value="C:nucleus"/>
    <property type="evidence" value="ECO:0007669"/>
    <property type="project" value="UniProtKB-SubCell"/>
</dbReference>
<evidence type="ECO:0000256" key="7">
    <source>
        <dbReference type="ARBA" id="ARBA00023155"/>
    </source>
</evidence>
<dbReference type="Ensembl" id="ENSCMIT00000037506.1">
    <property type="protein sequence ID" value="ENSCMIP00000036965.1"/>
    <property type="gene ID" value="ENSCMIG00000015597.1"/>
</dbReference>
<dbReference type="FunFam" id="1.10.10.10:FF:000069">
    <property type="entry name" value="Paired box protein Pax-6"/>
    <property type="match status" value="1"/>
</dbReference>
<dbReference type="InterPro" id="IPR043565">
    <property type="entry name" value="PAX_fam"/>
</dbReference>
<keyword evidence="10" id="KW-0732">Signal</keyword>
<reference evidence="12" key="5">
    <citation type="submission" date="2025-09" db="UniProtKB">
        <authorList>
            <consortium name="Ensembl"/>
        </authorList>
    </citation>
    <scope>IDENTIFICATION</scope>
</reference>
<evidence type="ECO:0000313" key="12">
    <source>
        <dbReference type="Ensembl" id="ENSCMIP00000036965.1"/>
    </source>
</evidence>
<dbReference type="PANTHER" id="PTHR45636:SF48">
    <property type="entry name" value="PAIRED BOX PROTEIN PAX-6"/>
    <property type="match status" value="1"/>
</dbReference>
<dbReference type="InterPro" id="IPR036388">
    <property type="entry name" value="WH-like_DNA-bd_sf"/>
</dbReference>
<evidence type="ECO:0000256" key="8">
    <source>
        <dbReference type="ARBA" id="ARBA00023163"/>
    </source>
</evidence>
<dbReference type="SUPFAM" id="SSF46689">
    <property type="entry name" value="Homeodomain-like"/>
    <property type="match status" value="1"/>
</dbReference>
<organism evidence="12 13">
    <name type="scientific">Callorhinchus milii</name>
    <name type="common">Ghost shark</name>
    <dbReference type="NCBI Taxonomy" id="7868"/>
    <lineage>
        <taxon>Eukaryota</taxon>
        <taxon>Metazoa</taxon>
        <taxon>Chordata</taxon>
        <taxon>Craniata</taxon>
        <taxon>Vertebrata</taxon>
        <taxon>Chondrichthyes</taxon>
        <taxon>Holocephali</taxon>
        <taxon>Chimaeriformes</taxon>
        <taxon>Callorhinchidae</taxon>
        <taxon>Callorhinchus</taxon>
    </lineage>
</organism>
<keyword evidence="5" id="KW-0805">Transcription regulation</keyword>
<sequence>YVTPAILFDFKMRLTLALTLSPLCGLNLLALSRSPGEGCLNQLGGVFVNGRPLPTCKRKRIIELAVSGIRACDVARILQVSNGCVSKILGRYYQTGSVGPKAIGGSKPRLSTPEVVAKIAQLKWENPSMFAWEIRGKLLSQGICCKGKIPSVSGKKYFRGDTEHCKSKSFSLLSLSLFLSPSIHASVQSSIVYLQKQSLCII</sequence>
<dbReference type="GO" id="GO:0000978">
    <property type="term" value="F:RNA polymerase II cis-regulatory region sequence-specific DNA binding"/>
    <property type="evidence" value="ECO:0007669"/>
    <property type="project" value="TreeGrafter"/>
</dbReference>
<dbReference type="GeneTree" id="ENSGT00940000165785"/>
<evidence type="ECO:0000256" key="9">
    <source>
        <dbReference type="ARBA" id="ARBA00023242"/>
    </source>
</evidence>
<evidence type="ECO:0000256" key="2">
    <source>
        <dbReference type="ARBA" id="ARBA00005733"/>
    </source>
</evidence>
<evidence type="ECO:0000256" key="3">
    <source>
        <dbReference type="ARBA" id="ARBA00022473"/>
    </source>
</evidence>
<dbReference type="PRINTS" id="PR00027">
    <property type="entry name" value="PAIREDBOX"/>
</dbReference>
<evidence type="ECO:0000259" key="11">
    <source>
        <dbReference type="PROSITE" id="PS51057"/>
    </source>
</evidence>
<comment type="subcellular location">
    <subcellularLocation>
        <location evidence="1">Nucleus</location>
    </subcellularLocation>
</comment>
<evidence type="ECO:0000256" key="4">
    <source>
        <dbReference type="ARBA" id="ARBA00022724"/>
    </source>
</evidence>
<dbReference type="InParanoid" id="A0A4W3JYY5"/>
<dbReference type="Gene3D" id="1.10.10.10">
    <property type="entry name" value="Winged helix-like DNA-binding domain superfamily/Winged helix DNA-binding domain"/>
    <property type="match status" value="2"/>
</dbReference>
<dbReference type="PANTHER" id="PTHR45636">
    <property type="entry name" value="PAIRED BOX PROTEIN PAX-6-RELATED-RELATED"/>
    <property type="match status" value="1"/>
</dbReference>
<keyword evidence="8" id="KW-0804">Transcription</keyword>
<dbReference type="PROSITE" id="PS51057">
    <property type="entry name" value="PAIRED_2"/>
    <property type="match status" value="1"/>
</dbReference>
<dbReference type="FunFam" id="1.10.10.10:FF:000003">
    <property type="entry name" value="Paired box protein Pax-6"/>
    <property type="match status" value="1"/>
</dbReference>
<reference evidence="13" key="2">
    <citation type="journal article" date="2007" name="PLoS Biol.">
        <title>Survey sequencing and comparative analysis of the elephant shark (Callorhinchus milii) genome.</title>
        <authorList>
            <person name="Venkatesh B."/>
            <person name="Kirkness E.F."/>
            <person name="Loh Y.H."/>
            <person name="Halpern A.L."/>
            <person name="Lee A.P."/>
            <person name="Johnson J."/>
            <person name="Dandona N."/>
            <person name="Viswanathan L.D."/>
            <person name="Tay A."/>
            <person name="Venter J.C."/>
            <person name="Strausberg R.L."/>
            <person name="Brenner S."/>
        </authorList>
    </citation>
    <scope>NUCLEOTIDE SEQUENCE [LARGE SCALE GENOMIC DNA]</scope>
</reference>
<dbReference type="Pfam" id="PF00292">
    <property type="entry name" value="PAX"/>
    <property type="match status" value="1"/>
</dbReference>
<feature type="signal peptide" evidence="10">
    <location>
        <begin position="1"/>
        <end position="17"/>
    </location>
</feature>
<dbReference type="GO" id="GO:0000981">
    <property type="term" value="F:DNA-binding transcription factor activity, RNA polymerase II-specific"/>
    <property type="evidence" value="ECO:0007669"/>
    <property type="project" value="TreeGrafter"/>
</dbReference>
<dbReference type="Proteomes" id="UP000314986">
    <property type="component" value="Unassembled WGS sequence"/>
</dbReference>
<dbReference type="GO" id="GO:0048513">
    <property type="term" value="P:animal organ development"/>
    <property type="evidence" value="ECO:0007669"/>
    <property type="project" value="UniProtKB-ARBA"/>
</dbReference>
<keyword evidence="6" id="KW-0238">DNA-binding</keyword>
<keyword evidence="4" id="KW-0563">Paired box</keyword>
<dbReference type="STRING" id="7868.ENSCMIP00000036965"/>
<keyword evidence="7" id="KW-0371">Homeobox</keyword>
<evidence type="ECO:0000313" key="13">
    <source>
        <dbReference type="Proteomes" id="UP000314986"/>
    </source>
</evidence>
<dbReference type="InterPro" id="IPR009057">
    <property type="entry name" value="Homeodomain-like_sf"/>
</dbReference>
<evidence type="ECO:0000256" key="10">
    <source>
        <dbReference type="SAM" id="SignalP"/>
    </source>
</evidence>
<accession>A0A4W3JYY5</accession>
<dbReference type="InterPro" id="IPR001523">
    <property type="entry name" value="Paired_dom"/>
</dbReference>
<reference evidence="13" key="1">
    <citation type="journal article" date="2006" name="Science">
        <title>Ancient noncoding elements conserved in the human genome.</title>
        <authorList>
            <person name="Venkatesh B."/>
            <person name="Kirkness E.F."/>
            <person name="Loh Y.H."/>
            <person name="Halpern A.L."/>
            <person name="Lee A.P."/>
            <person name="Johnson J."/>
            <person name="Dandona N."/>
            <person name="Viswanathan L.D."/>
            <person name="Tay A."/>
            <person name="Venter J.C."/>
            <person name="Strausberg R.L."/>
            <person name="Brenner S."/>
        </authorList>
    </citation>
    <scope>NUCLEOTIDE SEQUENCE [LARGE SCALE GENOMIC DNA]</scope>
</reference>
<feature type="domain" description="Paired" evidence="11">
    <location>
        <begin position="36"/>
        <end position="162"/>
    </location>
</feature>
<dbReference type="SMART" id="SM00351">
    <property type="entry name" value="PAX"/>
    <property type="match status" value="1"/>
</dbReference>
<name>A0A4W3JYY5_CALMI</name>
<reference evidence="13" key="3">
    <citation type="journal article" date="2014" name="Nature">
        <title>Elephant shark genome provides unique insights into gnathostome evolution.</title>
        <authorList>
            <consortium name="International Elephant Shark Genome Sequencing Consortium"/>
            <person name="Venkatesh B."/>
            <person name="Lee A.P."/>
            <person name="Ravi V."/>
            <person name="Maurya A.K."/>
            <person name="Lian M.M."/>
            <person name="Swann J.B."/>
            <person name="Ohta Y."/>
            <person name="Flajnik M.F."/>
            <person name="Sutoh Y."/>
            <person name="Kasahara M."/>
            <person name="Hoon S."/>
            <person name="Gangu V."/>
            <person name="Roy S.W."/>
            <person name="Irimia M."/>
            <person name="Korzh V."/>
            <person name="Kondrychyn I."/>
            <person name="Lim Z.W."/>
            <person name="Tay B.H."/>
            <person name="Tohari S."/>
            <person name="Kong K.W."/>
            <person name="Ho S."/>
            <person name="Lorente-Galdos B."/>
            <person name="Quilez J."/>
            <person name="Marques-Bonet T."/>
            <person name="Raney B.J."/>
            <person name="Ingham P.W."/>
            <person name="Tay A."/>
            <person name="Hillier L.W."/>
            <person name="Minx P."/>
            <person name="Boehm T."/>
            <person name="Wilson R.K."/>
            <person name="Brenner S."/>
            <person name="Warren W.C."/>
        </authorList>
    </citation>
    <scope>NUCLEOTIDE SEQUENCE [LARGE SCALE GENOMIC DNA]</scope>
</reference>
<protein>
    <recommendedName>
        <fullName evidence="11">Paired domain-containing protein</fullName>
    </recommendedName>
</protein>
<keyword evidence="9" id="KW-0539">Nucleus</keyword>
<comment type="similarity">
    <text evidence="2">Belongs to the paired homeobox family.</text>
</comment>
<proteinExistence type="inferred from homology"/>
<feature type="chain" id="PRO_5021374299" description="Paired domain-containing protein" evidence="10">
    <location>
        <begin position="18"/>
        <end position="202"/>
    </location>
</feature>
<evidence type="ECO:0000256" key="1">
    <source>
        <dbReference type="ARBA" id="ARBA00004123"/>
    </source>
</evidence>
<keyword evidence="3" id="KW-0217">Developmental protein</keyword>
<keyword evidence="13" id="KW-1185">Reference proteome</keyword>